<proteinExistence type="predicted"/>
<organism evidence="1 2">
    <name type="scientific">Chiayiivirga flava</name>
    <dbReference type="NCBI Taxonomy" id="659595"/>
    <lineage>
        <taxon>Bacteria</taxon>
        <taxon>Pseudomonadati</taxon>
        <taxon>Pseudomonadota</taxon>
        <taxon>Gammaproteobacteria</taxon>
        <taxon>Lysobacterales</taxon>
        <taxon>Lysobacteraceae</taxon>
        <taxon>Chiayiivirga</taxon>
    </lineage>
</organism>
<reference evidence="1 2" key="1">
    <citation type="submission" date="2020-08" db="EMBL/GenBank/DDBJ databases">
        <title>Genomic Encyclopedia of Type Strains, Phase IV (KMG-IV): sequencing the most valuable type-strain genomes for metagenomic binning, comparative biology and taxonomic classification.</title>
        <authorList>
            <person name="Goeker M."/>
        </authorList>
    </citation>
    <scope>NUCLEOTIDE SEQUENCE [LARGE SCALE GENOMIC DNA]</scope>
    <source>
        <strain evidence="1 2">DSM 24163</strain>
    </source>
</reference>
<sequence>MRRSTSPCPFPLRVVALGHGGADADLLLAPSPMITVQAELAMTPQAIRELVMLGPDVAVVDLRDVPLACVAAQLRRIHGASRRTRIVALVPDEVAWAQQALLGGATACIPAAADRVAVLRAVHDAARNRLHLGGAARTVLQRATAP</sequence>
<keyword evidence="1" id="KW-0238">DNA-binding</keyword>
<accession>A0A7W8D8K1</accession>
<gene>
    <name evidence="1" type="ORF">HNQ52_002322</name>
</gene>
<protein>
    <submittedName>
        <fullName evidence="1">DNA-binding NarL/FixJ family response regulator</fullName>
    </submittedName>
</protein>
<comment type="caution">
    <text evidence="1">The sequence shown here is derived from an EMBL/GenBank/DDBJ whole genome shotgun (WGS) entry which is preliminary data.</text>
</comment>
<evidence type="ECO:0000313" key="1">
    <source>
        <dbReference type="EMBL" id="MBB5208772.1"/>
    </source>
</evidence>
<evidence type="ECO:0000313" key="2">
    <source>
        <dbReference type="Proteomes" id="UP000521199"/>
    </source>
</evidence>
<dbReference type="EMBL" id="JACHHP010000004">
    <property type="protein sequence ID" value="MBB5208772.1"/>
    <property type="molecule type" value="Genomic_DNA"/>
</dbReference>
<dbReference type="GO" id="GO:0003677">
    <property type="term" value="F:DNA binding"/>
    <property type="evidence" value="ECO:0007669"/>
    <property type="project" value="UniProtKB-KW"/>
</dbReference>
<name>A0A7W8D8K1_9GAMM</name>
<dbReference type="Proteomes" id="UP000521199">
    <property type="component" value="Unassembled WGS sequence"/>
</dbReference>
<keyword evidence="2" id="KW-1185">Reference proteome</keyword>
<dbReference type="AlphaFoldDB" id="A0A7W8D8K1"/>